<organism evidence="7 8">
    <name type="scientific">Rhodopseudomonas faecalis</name>
    <dbReference type="NCBI Taxonomy" id="99655"/>
    <lineage>
        <taxon>Bacteria</taxon>
        <taxon>Pseudomonadati</taxon>
        <taxon>Pseudomonadota</taxon>
        <taxon>Alphaproteobacteria</taxon>
        <taxon>Hyphomicrobiales</taxon>
        <taxon>Nitrobacteraceae</taxon>
        <taxon>Rhodopseudomonas</taxon>
    </lineage>
</organism>
<keyword evidence="5 7" id="KW-0012">Acyltransferase</keyword>
<keyword evidence="1" id="KW-0444">Lipid biosynthesis</keyword>
<dbReference type="CDD" id="cd03351">
    <property type="entry name" value="LbH_UDP-GlcNAc_AT"/>
    <property type="match status" value="1"/>
</dbReference>
<accession>A0A318TNM6</accession>
<protein>
    <submittedName>
        <fullName evidence="7">Acyl-[acyl-carrier-protein]--UDP-N-acetylglucosamine O-acyltransferase</fullName>
    </submittedName>
</protein>
<name>A0A318TNM6_9BRAD</name>
<dbReference type="GO" id="GO:0016020">
    <property type="term" value="C:membrane"/>
    <property type="evidence" value="ECO:0007669"/>
    <property type="project" value="GOC"/>
</dbReference>
<dbReference type="RefSeq" id="WP_110779327.1">
    <property type="nucleotide sequence ID" value="NZ_QJTI01000001.1"/>
</dbReference>
<dbReference type="InterPro" id="IPR010137">
    <property type="entry name" value="Lipid_A_LpxA"/>
</dbReference>
<dbReference type="PIRSF" id="PIRSF000456">
    <property type="entry name" value="UDP-GlcNAc_acltr"/>
    <property type="match status" value="1"/>
</dbReference>
<dbReference type="PANTHER" id="PTHR43480:SF1">
    <property type="entry name" value="ACYL-[ACYL-CARRIER-PROTEIN]--UDP-N-ACETYLGLUCOSAMINE O-ACYLTRANSFERASE, MITOCHONDRIAL-RELATED"/>
    <property type="match status" value="1"/>
</dbReference>
<proteinExistence type="predicted"/>
<dbReference type="GO" id="GO:0008780">
    <property type="term" value="F:acyl-[acyl-carrier-protein]-UDP-N-acetylglucosamine O-acyltransferase activity"/>
    <property type="evidence" value="ECO:0007669"/>
    <property type="project" value="InterPro"/>
</dbReference>
<feature type="domain" description="UDP N-acetylglucosamine O-acyltransferase C-terminal" evidence="6">
    <location>
        <begin position="176"/>
        <end position="254"/>
    </location>
</feature>
<dbReference type="AlphaFoldDB" id="A0A318TNM6"/>
<evidence type="ECO:0000259" key="6">
    <source>
        <dbReference type="Pfam" id="PF13720"/>
    </source>
</evidence>
<keyword evidence="8" id="KW-1185">Reference proteome</keyword>
<evidence type="ECO:0000256" key="1">
    <source>
        <dbReference type="ARBA" id="ARBA00022516"/>
    </source>
</evidence>
<dbReference type="OrthoDB" id="9807278at2"/>
<dbReference type="Gene3D" id="2.160.10.10">
    <property type="entry name" value="Hexapeptide repeat proteins"/>
    <property type="match status" value="1"/>
</dbReference>
<evidence type="ECO:0000256" key="4">
    <source>
        <dbReference type="ARBA" id="ARBA00023098"/>
    </source>
</evidence>
<keyword evidence="3 7" id="KW-0808">Transferase</keyword>
<reference evidence="7 8" key="1">
    <citation type="submission" date="2018-06" db="EMBL/GenBank/DDBJ databases">
        <title>Genomic Encyclopedia of Archaeal and Bacterial Type Strains, Phase II (KMG-II): from individual species to whole genera.</title>
        <authorList>
            <person name="Goeker M."/>
        </authorList>
    </citation>
    <scope>NUCLEOTIDE SEQUENCE [LARGE SCALE GENOMIC DNA]</scope>
    <source>
        <strain evidence="7 8">JCM 11668</strain>
    </source>
</reference>
<dbReference type="NCBIfam" id="TIGR01852">
    <property type="entry name" value="lipid_A_lpxA"/>
    <property type="match status" value="1"/>
</dbReference>
<dbReference type="EMBL" id="QJTI01000001">
    <property type="protein sequence ID" value="PYF05480.1"/>
    <property type="molecule type" value="Genomic_DNA"/>
</dbReference>
<dbReference type="Proteomes" id="UP000248148">
    <property type="component" value="Unassembled WGS sequence"/>
</dbReference>
<sequence length="269" mass="28793">MSNIDPSARVEDGAVIGADTVIGPYCIVGRDAVIGAGCRLLSHVIVDGHTTIGDGTTVHPFASLGTPPQSIGYKGEPTKLVVGSGCTIRENVTINRGTVGGGGITTVGDRGYFMIGSHIAHDCHVGNDVIFANTATLGGHCEIGDFTFIGGVTALQQFTRVGPQVMIGGMSGLRDDVIPYGLVNGIYARLSGLNIVGMRRRKITKARLAVIRSFFRELFLTEGQFAERLERVRPRAGEDPAIAEILAFIDDRKRRRRLCMARNDDVVLD</sequence>
<comment type="caution">
    <text evidence="7">The sequence shown here is derived from an EMBL/GenBank/DDBJ whole genome shotgun (WGS) entry which is preliminary data.</text>
</comment>
<dbReference type="Gene3D" id="1.20.1180.10">
    <property type="entry name" value="Udp N-acetylglucosamine O-acyltransferase, C-terminal domain"/>
    <property type="match status" value="1"/>
</dbReference>
<evidence type="ECO:0000313" key="8">
    <source>
        <dbReference type="Proteomes" id="UP000248148"/>
    </source>
</evidence>
<gene>
    <name evidence="7" type="ORF">BJ122_101223</name>
</gene>
<keyword evidence="2" id="KW-0441">Lipid A biosynthesis</keyword>
<evidence type="ECO:0000256" key="2">
    <source>
        <dbReference type="ARBA" id="ARBA00022556"/>
    </source>
</evidence>
<evidence type="ECO:0000313" key="7">
    <source>
        <dbReference type="EMBL" id="PYF05480.1"/>
    </source>
</evidence>
<dbReference type="NCBIfam" id="NF003657">
    <property type="entry name" value="PRK05289.1"/>
    <property type="match status" value="1"/>
</dbReference>
<evidence type="ECO:0000256" key="5">
    <source>
        <dbReference type="ARBA" id="ARBA00023315"/>
    </source>
</evidence>
<dbReference type="SUPFAM" id="SSF51161">
    <property type="entry name" value="Trimeric LpxA-like enzymes"/>
    <property type="match status" value="1"/>
</dbReference>
<keyword evidence="4" id="KW-0443">Lipid metabolism</keyword>
<evidence type="ECO:0000256" key="3">
    <source>
        <dbReference type="ARBA" id="ARBA00022679"/>
    </source>
</evidence>
<dbReference type="GO" id="GO:0009245">
    <property type="term" value="P:lipid A biosynthetic process"/>
    <property type="evidence" value="ECO:0007669"/>
    <property type="project" value="UniProtKB-KW"/>
</dbReference>
<dbReference type="PANTHER" id="PTHR43480">
    <property type="entry name" value="ACYL-[ACYL-CARRIER-PROTEIN]--UDP-N-ACETYLGLUCOSAMINE O-ACYLTRANSFERASE"/>
    <property type="match status" value="1"/>
</dbReference>
<dbReference type="InterPro" id="IPR037157">
    <property type="entry name" value="Acetyltransf_C_sf"/>
</dbReference>
<dbReference type="InterPro" id="IPR029098">
    <property type="entry name" value="Acetyltransf_C"/>
</dbReference>
<dbReference type="InterPro" id="IPR011004">
    <property type="entry name" value="Trimer_LpxA-like_sf"/>
</dbReference>
<dbReference type="Pfam" id="PF13720">
    <property type="entry name" value="Acetyltransf_11"/>
    <property type="match status" value="1"/>
</dbReference>